<evidence type="ECO:0000313" key="2">
    <source>
        <dbReference type="Proteomes" id="UP000054010"/>
    </source>
</evidence>
<sequence>MSFPIPIILLIYRRPHTLAQVMAVLRNLQPTRMLIVADGPRPDCPTDPAAVAATRMVAEVLDWPCEVTRIYAEANMGLRSRVESGISAAFELVERAIILEEDCVPGPSFFPFCSELLERYADDPRILSIAGNDFYARSSSRQSYRFSIYPHCWGWATWRRAWQIYDGPMHEWPRLRTSGWLETYLGDRRAAQAWRRTFDRTYTGEIDSWAYRWLYSCWRQEGLSISPTRNLVRNIGFGAGATHTTAADGPFAALPITDLLWPLQHPAQVAADSRADRALQRSLYAPDLRWRIGWWLTRQWRRWQR</sequence>
<organism evidence="1 2">
    <name type="scientific">Oscillochloris trichoides DG-6</name>
    <dbReference type="NCBI Taxonomy" id="765420"/>
    <lineage>
        <taxon>Bacteria</taxon>
        <taxon>Bacillati</taxon>
        <taxon>Chloroflexota</taxon>
        <taxon>Chloroflexia</taxon>
        <taxon>Chloroflexales</taxon>
        <taxon>Chloroflexineae</taxon>
        <taxon>Oscillochloridaceae</taxon>
        <taxon>Oscillochloris</taxon>
    </lineage>
</organism>
<proteinExistence type="predicted"/>
<dbReference type="EMBL" id="ADVR01000120">
    <property type="protein sequence ID" value="EFO79236.1"/>
    <property type="molecule type" value="Genomic_DNA"/>
</dbReference>
<evidence type="ECO:0000313" key="1">
    <source>
        <dbReference type="EMBL" id="EFO79236.1"/>
    </source>
</evidence>
<name>E1IHW1_9CHLR</name>
<dbReference type="AlphaFoldDB" id="E1IHW1"/>
<dbReference type="HOGENOM" id="CLU_054735_0_0_0"/>
<comment type="caution">
    <text evidence="1">The sequence shown here is derived from an EMBL/GenBank/DDBJ whole genome shotgun (WGS) entry which is preliminary data.</text>
</comment>
<gene>
    <name evidence="1" type="ORF">OSCT_2899</name>
</gene>
<dbReference type="eggNOG" id="COG2227">
    <property type="taxonomic scope" value="Bacteria"/>
</dbReference>
<keyword evidence="2" id="KW-1185">Reference proteome</keyword>
<dbReference type="Gene3D" id="3.90.550.10">
    <property type="entry name" value="Spore Coat Polysaccharide Biosynthesis Protein SpsA, Chain A"/>
    <property type="match status" value="1"/>
</dbReference>
<keyword evidence="1" id="KW-0808">Transferase</keyword>
<dbReference type="InterPro" id="IPR029044">
    <property type="entry name" value="Nucleotide-diphossugar_trans"/>
</dbReference>
<dbReference type="Proteomes" id="UP000054010">
    <property type="component" value="Unassembled WGS sequence"/>
</dbReference>
<accession>E1IHW1</accession>
<protein>
    <submittedName>
        <fullName evidence="1">Glycosyl transferase family 2</fullName>
    </submittedName>
</protein>
<dbReference type="SUPFAM" id="SSF53448">
    <property type="entry name" value="Nucleotide-diphospho-sugar transferases"/>
    <property type="match status" value="1"/>
</dbReference>
<dbReference type="STRING" id="765420.OSCT_2899"/>
<dbReference type="GO" id="GO:0016740">
    <property type="term" value="F:transferase activity"/>
    <property type="evidence" value="ECO:0007669"/>
    <property type="project" value="UniProtKB-KW"/>
</dbReference>
<dbReference type="OrthoDB" id="5180856at2"/>
<reference evidence="1 2" key="1">
    <citation type="journal article" date="2011" name="J. Bacteriol.">
        <title>Draft genome sequence of the anoxygenic filamentous phototrophic bacterium Oscillochloris trichoides subsp. DG-6.</title>
        <authorList>
            <person name="Kuznetsov B.B."/>
            <person name="Ivanovsky R.N."/>
            <person name="Keppen O.I."/>
            <person name="Sukhacheva M.V."/>
            <person name="Bumazhkin B.K."/>
            <person name="Patutina E.O."/>
            <person name="Beletsky A.V."/>
            <person name="Mardanov A.V."/>
            <person name="Baslerov R.V."/>
            <person name="Panteleeva A.N."/>
            <person name="Kolganova T.V."/>
            <person name="Ravin N.V."/>
            <person name="Skryabin K.G."/>
        </authorList>
    </citation>
    <scope>NUCLEOTIDE SEQUENCE [LARGE SCALE GENOMIC DNA]</scope>
    <source>
        <strain evidence="1 2">DG-6</strain>
    </source>
</reference>